<keyword evidence="1" id="KW-0812">Transmembrane</keyword>
<accession>A0A2K0JHS2</accession>
<dbReference type="AlphaFoldDB" id="A0A2K0JHS2"/>
<keyword evidence="1" id="KW-0472">Membrane</keyword>
<dbReference type="EMBL" id="JWSP02000004">
    <property type="protein sequence ID" value="PNO34817.1"/>
    <property type="molecule type" value="Genomic_DNA"/>
</dbReference>
<feature type="transmembrane region" description="Helical" evidence="1">
    <location>
        <begin position="6"/>
        <end position="26"/>
    </location>
</feature>
<evidence type="ECO:0000313" key="2">
    <source>
        <dbReference type="EMBL" id="PNO34817.1"/>
    </source>
</evidence>
<sequence length="165" mass="19253">MNDLFLMIFVPAVVGCVAGFCIAKLSKANKEFAIIKQEMAMFRRDMDETRKGIARECADELRTKLNSLDSYQLSRIVDKLDEIYNLMPTEKQTEDLANAIFKEIERTQSRIYEWREYGEENHNSVMNRLHNQHDTILDLIEGMVNVMNKMSKGRVIGFRPERLSK</sequence>
<proteinExistence type="predicted"/>
<name>A0A2K0JHS2_SALHO</name>
<gene>
    <name evidence="2" type="ORF">RK55_017625</name>
</gene>
<comment type="caution">
    <text evidence="2">The sequence shown here is derived from an EMBL/GenBank/DDBJ whole genome shotgun (WGS) entry which is preliminary data.</text>
</comment>
<reference evidence="3" key="1">
    <citation type="submission" date="2017-12" db="EMBL/GenBank/DDBJ databases">
        <title>FDA dAtabase for Regulatory Grade micrObial Sequences (FDA-ARGOS): Supporting development and validation of Infectious Disease Dx tests.</title>
        <authorList>
            <person name="Sichtig H."/>
            <person name="Tallon L."/>
            <person name="Sadzewicz L."/>
            <person name="Sengamalay N."/>
            <person name="Nagaraj S."/>
            <person name="Vavikolanu K."/>
            <person name="Aluvathingal J."/>
            <person name="Nadendla S."/>
            <person name="Pirone D.C."/>
            <person name="Hoffman M."/>
            <person name="Muruvanda T."/>
            <person name="Allard M."/>
            <person name="Evans P."/>
        </authorList>
    </citation>
    <scope>NUCLEOTIDE SEQUENCE [LARGE SCALE GENOMIC DNA]</scope>
    <source>
        <strain evidence="3">FDAARGOS_55</strain>
    </source>
</reference>
<protein>
    <submittedName>
        <fullName evidence="2">Uncharacterized protein</fullName>
    </submittedName>
</protein>
<evidence type="ECO:0000256" key="1">
    <source>
        <dbReference type="SAM" id="Phobius"/>
    </source>
</evidence>
<dbReference type="Proteomes" id="UP000236163">
    <property type="component" value="Unassembled WGS sequence"/>
</dbReference>
<evidence type="ECO:0000313" key="3">
    <source>
        <dbReference type="Proteomes" id="UP000236163"/>
    </source>
</evidence>
<keyword evidence="1" id="KW-1133">Transmembrane helix</keyword>
<organism evidence="2 3">
    <name type="scientific">Salmonella enterica subsp. houtenae serovar 50:g,z51:-</name>
    <dbReference type="NCBI Taxonomy" id="1173947"/>
    <lineage>
        <taxon>Bacteria</taxon>
        <taxon>Pseudomonadati</taxon>
        <taxon>Pseudomonadota</taxon>
        <taxon>Gammaproteobacteria</taxon>
        <taxon>Enterobacterales</taxon>
        <taxon>Enterobacteriaceae</taxon>
        <taxon>Salmonella</taxon>
    </lineage>
</organism>